<keyword evidence="1" id="KW-0812">Transmembrane</keyword>
<keyword evidence="1" id="KW-0472">Membrane</keyword>
<keyword evidence="1" id="KW-1133">Transmembrane helix</keyword>
<proteinExistence type="predicted"/>
<evidence type="ECO:0000313" key="2">
    <source>
        <dbReference type="EMBL" id="MDL4840331.1"/>
    </source>
</evidence>
<dbReference type="EMBL" id="JASTZU010000027">
    <property type="protein sequence ID" value="MDL4840331.1"/>
    <property type="molecule type" value="Genomic_DNA"/>
</dbReference>
<keyword evidence="3" id="KW-1185">Reference proteome</keyword>
<feature type="transmembrane region" description="Helical" evidence="1">
    <location>
        <begin position="35"/>
        <end position="53"/>
    </location>
</feature>
<dbReference type="Proteomes" id="UP001235343">
    <property type="component" value="Unassembled WGS sequence"/>
</dbReference>
<sequence>MSAIISVFLYLIVLFGVSSILFFSLVSIWSTTEPVIAYLLSLIITHLILNTFGQIGKRDN</sequence>
<accession>A0ABT7L393</accession>
<reference evidence="2 3" key="1">
    <citation type="submission" date="2023-06" db="EMBL/GenBank/DDBJ databases">
        <title>Aquibacillus rhizosphaerae LR5S19.</title>
        <authorList>
            <person name="Sun J.-Q."/>
        </authorList>
    </citation>
    <scope>NUCLEOTIDE SEQUENCE [LARGE SCALE GENOMIC DNA]</scope>
    <source>
        <strain evidence="2 3">LR5S19</strain>
    </source>
</reference>
<evidence type="ECO:0000313" key="3">
    <source>
        <dbReference type="Proteomes" id="UP001235343"/>
    </source>
</evidence>
<gene>
    <name evidence="2" type="ORF">QQS35_07730</name>
</gene>
<dbReference type="RefSeq" id="WP_285931358.1">
    <property type="nucleotide sequence ID" value="NZ_JASTZU010000027.1"/>
</dbReference>
<comment type="caution">
    <text evidence="2">The sequence shown here is derived from an EMBL/GenBank/DDBJ whole genome shotgun (WGS) entry which is preliminary data.</text>
</comment>
<organism evidence="2 3">
    <name type="scientific">Aquibacillus rhizosphaerae</name>
    <dbReference type="NCBI Taxonomy" id="3051431"/>
    <lineage>
        <taxon>Bacteria</taxon>
        <taxon>Bacillati</taxon>
        <taxon>Bacillota</taxon>
        <taxon>Bacilli</taxon>
        <taxon>Bacillales</taxon>
        <taxon>Bacillaceae</taxon>
        <taxon>Aquibacillus</taxon>
    </lineage>
</organism>
<protein>
    <submittedName>
        <fullName evidence="2">Uncharacterized protein</fullName>
    </submittedName>
</protein>
<name>A0ABT7L393_9BACI</name>
<feature type="transmembrane region" description="Helical" evidence="1">
    <location>
        <begin position="7"/>
        <end position="29"/>
    </location>
</feature>
<evidence type="ECO:0000256" key="1">
    <source>
        <dbReference type="SAM" id="Phobius"/>
    </source>
</evidence>